<dbReference type="InterPro" id="IPR006674">
    <property type="entry name" value="HD_domain"/>
</dbReference>
<dbReference type="PROSITE" id="PS51831">
    <property type="entry name" value="HD"/>
    <property type="match status" value="1"/>
</dbReference>
<dbReference type="EMBL" id="RHJS01000002">
    <property type="protein sequence ID" value="RRK35420.1"/>
    <property type="molecule type" value="Genomic_DNA"/>
</dbReference>
<reference evidence="2" key="1">
    <citation type="submission" date="2018-10" db="EMBL/GenBank/DDBJ databases">
        <title>Schaedlerella arabinophila gen. nov. sp. nov., isolated from the mouse intestinal tract and comparative analysis with the genome of the closely related altered Schaedler flora strain ASF502.</title>
        <authorList>
            <person name="Miyake S."/>
            <person name="Soh M."/>
            <person name="Seedorf H."/>
        </authorList>
    </citation>
    <scope>NUCLEOTIDE SEQUENCE [LARGE SCALE GENOMIC DNA]</scope>
    <source>
        <strain evidence="2">DSM 106076</strain>
    </source>
</reference>
<organism evidence="2 3">
    <name type="scientific">Schaedlerella arabinosiphila</name>
    <dbReference type="NCBI Taxonomy" id="2044587"/>
    <lineage>
        <taxon>Bacteria</taxon>
        <taxon>Bacillati</taxon>
        <taxon>Bacillota</taxon>
        <taxon>Clostridia</taxon>
        <taxon>Lachnospirales</taxon>
        <taxon>Lachnospiraceae</taxon>
        <taxon>Schaedlerella</taxon>
    </lineage>
</organism>
<evidence type="ECO:0000259" key="1">
    <source>
        <dbReference type="PROSITE" id="PS51831"/>
    </source>
</evidence>
<dbReference type="CDD" id="cd00077">
    <property type="entry name" value="HDc"/>
    <property type="match status" value="1"/>
</dbReference>
<protein>
    <submittedName>
        <fullName evidence="2">HD domain-containing protein</fullName>
    </submittedName>
</protein>
<dbReference type="InterPro" id="IPR003607">
    <property type="entry name" value="HD/PDEase_dom"/>
</dbReference>
<gene>
    <name evidence="2" type="ORF">EBB54_18115</name>
</gene>
<dbReference type="SMART" id="SM00471">
    <property type="entry name" value="HDc"/>
    <property type="match status" value="1"/>
</dbReference>
<dbReference type="Gene3D" id="1.10.3210.10">
    <property type="entry name" value="Hypothetical protein af1432"/>
    <property type="match status" value="1"/>
</dbReference>
<sequence length="255" mass="29792">MNYTFAREIFESYLNDYDRADDKVRLKIVHTYGVVGQAECIARRMRLSEEDTALAKLIALLHDLGRFEQLRRFDSFEPDTMDHAAYGVQVLFEEGMLRKFLPENTWDSIIRTAIAKHSDYCLSGVTDARALLHARLIRDADKLDNCRVKLVDATETFLGASPEEIGTQEISPNIYDAVFQNKCILSADRKTTMDYWVSYVAYFFDINFRESMDIIEENDFISRIIRRIPYSNPKTAEQMERIEAYVKQYARDMKR</sequence>
<dbReference type="SUPFAM" id="SSF109604">
    <property type="entry name" value="HD-domain/PDEase-like"/>
    <property type="match status" value="1"/>
</dbReference>
<dbReference type="Proteomes" id="UP000274920">
    <property type="component" value="Unassembled WGS sequence"/>
</dbReference>
<evidence type="ECO:0000313" key="2">
    <source>
        <dbReference type="EMBL" id="RRK35420.1"/>
    </source>
</evidence>
<proteinExistence type="predicted"/>
<accession>A0A426DS27</accession>
<dbReference type="Pfam" id="PF01966">
    <property type="entry name" value="HD"/>
    <property type="match status" value="1"/>
</dbReference>
<comment type="caution">
    <text evidence="2">The sequence shown here is derived from an EMBL/GenBank/DDBJ whole genome shotgun (WGS) entry which is preliminary data.</text>
</comment>
<dbReference type="AlphaFoldDB" id="A0A426DS27"/>
<evidence type="ECO:0000313" key="3">
    <source>
        <dbReference type="Proteomes" id="UP000274920"/>
    </source>
</evidence>
<feature type="domain" description="HD" evidence="1">
    <location>
        <begin position="27"/>
        <end position="146"/>
    </location>
</feature>
<name>A0A426DS27_9FIRM</name>
<keyword evidence="3" id="KW-1185">Reference proteome</keyword>